<comment type="similarity">
    <text evidence="2">Belongs to the esterase D family.</text>
</comment>
<name>A0A5C7G2G0_9BURK</name>
<evidence type="ECO:0000256" key="5">
    <source>
        <dbReference type="ARBA" id="ARBA00013244"/>
    </source>
</evidence>
<dbReference type="SUPFAM" id="SSF53474">
    <property type="entry name" value="alpha/beta-Hydrolases"/>
    <property type="match status" value="1"/>
</dbReference>
<comment type="caution">
    <text evidence="10">The sequence shown here is derived from an EMBL/GenBank/DDBJ whole genome shotgun (WGS) entry which is preliminary data.</text>
</comment>
<keyword evidence="6 10" id="KW-0378">Hydrolase</keyword>
<accession>A0A5C7G2G0</accession>
<dbReference type="RefSeq" id="WP_147934381.1">
    <property type="nucleotide sequence ID" value="NZ_VPFD01000007.1"/>
</dbReference>
<dbReference type="EC" id="2.3.1.20" evidence="5"/>
<comment type="catalytic activity">
    <reaction evidence="1">
        <text>2 alpha,alpha'-trehalose 6-mycolate = alpha,alpha'-trehalose 6,6'-bismycolate + alpha,alpha-trehalose</text>
        <dbReference type="Rhea" id="RHEA:23472"/>
        <dbReference type="ChEBI" id="CHEBI:16551"/>
        <dbReference type="ChEBI" id="CHEBI:18195"/>
        <dbReference type="ChEBI" id="CHEBI:18234"/>
        <dbReference type="EC" id="2.3.1.122"/>
    </reaction>
</comment>
<dbReference type="Proteomes" id="UP000321413">
    <property type="component" value="Unassembled WGS sequence"/>
</dbReference>
<dbReference type="InterPro" id="IPR006311">
    <property type="entry name" value="TAT_signal"/>
</dbReference>
<organism evidence="10 11">
    <name type="scientific">Massilia arenae</name>
    <dbReference type="NCBI Taxonomy" id="2603288"/>
    <lineage>
        <taxon>Bacteria</taxon>
        <taxon>Pseudomonadati</taxon>
        <taxon>Pseudomonadota</taxon>
        <taxon>Betaproteobacteria</taxon>
        <taxon>Burkholderiales</taxon>
        <taxon>Oxalobacteraceae</taxon>
        <taxon>Telluria group</taxon>
        <taxon>Massilia</taxon>
    </lineage>
</organism>
<dbReference type="PROSITE" id="PS51318">
    <property type="entry name" value="TAT"/>
    <property type="match status" value="1"/>
</dbReference>
<evidence type="ECO:0000256" key="1">
    <source>
        <dbReference type="ARBA" id="ARBA00000697"/>
    </source>
</evidence>
<feature type="chain" id="PRO_5023094521" description="Acyl-CoA:diacylglycerol acyltransferase" evidence="9">
    <location>
        <begin position="34"/>
        <end position="307"/>
    </location>
</feature>
<evidence type="ECO:0000256" key="7">
    <source>
        <dbReference type="ARBA" id="ARBA00032572"/>
    </source>
</evidence>
<evidence type="ECO:0000313" key="11">
    <source>
        <dbReference type="Proteomes" id="UP000321413"/>
    </source>
</evidence>
<comment type="similarity">
    <text evidence="3">Belongs to the mycobacterial A85 antigen family.</text>
</comment>
<dbReference type="Gene3D" id="3.40.50.1820">
    <property type="entry name" value="alpha/beta hydrolase"/>
    <property type="match status" value="1"/>
</dbReference>
<reference evidence="10 11" key="1">
    <citation type="submission" date="2019-08" db="EMBL/GenBank/DDBJ databases">
        <title>Massilia golmudensis sp. nov., isolated from sand in the Qinghai-Tibetan Plateau.</title>
        <authorList>
            <person name="Zhang B."/>
        </authorList>
    </citation>
    <scope>NUCLEOTIDE SEQUENCE [LARGE SCALE GENOMIC DNA]</scope>
    <source>
        <strain evidence="10 11">GEM5</strain>
    </source>
</reference>
<dbReference type="InterPro" id="IPR000801">
    <property type="entry name" value="Esterase-like"/>
</dbReference>
<evidence type="ECO:0000256" key="6">
    <source>
        <dbReference type="ARBA" id="ARBA00022801"/>
    </source>
</evidence>
<evidence type="ECO:0000256" key="2">
    <source>
        <dbReference type="ARBA" id="ARBA00005622"/>
    </source>
</evidence>
<keyword evidence="11" id="KW-1185">Reference proteome</keyword>
<dbReference type="Pfam" id="PF00756">
    <property type="entry name" value="Esterase"/>
    <property type="match status" value="1"/>
</dbReference>
<keyword evidence="9" id="KW-0732">Signal</keyword>
<dbReference type="PANTHER" id="PTHR40841">
    <property type="entry name" value="SIDEROPHORE TRIACETYLFUSARININE C ESTERASE"/>
    <property type="match status" value="1"/>
</dbReference>
<gene>
    <name evidence="10" type="ORF">FVD38_08285</name>
</gene>
<dbReference type="AlphaFoldDB" id="A0A5C7G2G0"/>
<dbReference type="GO" id="GO:0050348">
    <property type="term" value="F:trehalose O-mycolyltransferase activity"/>
    <property type="evidence" value="ECO:0007669"/>
    <property type="project" value="UniProtKB-EC"/>
</dbReference>
<evidence type="ECO:0000313" key="10">
    <source>
        <dbReference type="EMBL" id="TXG00357.1"/>
    </source>
</evidence>
<dbReference type="EC" id="2.3.1.122" evidence="4"/>
<protein>
    <recommendedName>
        <fullName evidence="7">Acyl-CoA:diacylglycerol acyltransferase</fullName>
        <ecNumber evidence="4">2.3.1.122</ecNumber>
        <ecNumber evidence="5">2.3.1.20</ecNumber>
    </recommendedName>
</protein>
<dbReference type="InterPro" id="IPR052558">
    <property type="entry name" value="Siderophore_Hydrolase_D"/>
</dbReference>
<evidence type="ECO:0000256" key="8">
    <source>
        <dbReference type="ARBA" id="ARBA00048109"/>
    </source>
</evidence>
<dbReference type="InterPro" id="IPR029058">
    <property type="entry name" value="AB_hydrolase_fold"/>
</dbReference>
<dbReference type="GO" id="GO:0016788">
    <property type="term" value="F:hydrolase activity, acting on ester bonds"/>
    <property type="evidence" value="ECO:0007669"/>
    <property type="project" value="TreeGrafter"/>
</dbReference>
<evidence type="ECO:0000256" key="9">
    <source>
        <dbReference type="SAM" id="SignalP"/>
    </source>
</evidence>
<comment type="catalytic activity">
    <reaction evidence="8">
        <text>an acyl-CoA + a 1,2-diacyl-sn-glycerol = a triacyl-sn-glycerol + CoA</text>
        <dbReference type="Rhea" id="RHEA:10868"/>
        <dbReference type="ChEBI" id="CHEBI:17815"/>
        <dbReference type="ChEBI" id="CHEBI:57287"/>
        <dbReference type="ChEBI" id="CHEBI:58342"/>
        <dbReference type="ChEBI" id="CHEBI:64615"/>
        <dbReference type="EC" id="2.3.1.20"/>
    </reaction>
</comment>
<dbReference type="PANTHER" id="PTHR40841:SF2">
    <property type="entry name" value="SIDEROPHORE-DEGRADING ESTERASE (EUROFUNG)"/>
    <property type="match status" value="1"/>
</dbReference>
<dbReference type="EMBL" id="VPFD01000007">
    <property type="protein sequence ID" value="TXG00357.1"/>
    <property type="molecule type" value="Genomic_DNA"/>
</dbReference>
<proteinExistence type="inferred from homology"/>
<dbReference type="GO" id="GO:0004144">
    <property type="term" value="F:diacylglycerol O-acyltransferase activity"/>
    <property type="evidence" value="ECO:0007669"/>
    <property type="project" value="UniProtKB-EC"/>
</dbReference>
<evidence type="ECO:0000256" key="4">
    <source>
        <dbReference type="ARBA" id="ARBA00012820"/>
    </source>
</evidence>
<evidence type="ECO:0000256" key="3">
    <source>
        <dbReference type="ARBA" id="ARBA00005874"/>
    </source>
</evidence>
<feature type="signal peptide" evidence="9">
    <location>
        <begin position="1"/>
        <end position="33"/>
    </location>
</feature>
<sequence>MSDSLPCRPDRRRLLGVAAVTTLAGLAAPLAHAAEGWQAATLPAGLQRDIKSAITGQHYRIFVAVPSGPAPAAGYPVLYALDGNATFPTLALMSRFAGGRGRAGGQTPPVIVGIGYPGDQPWNVARGRDYTPPTGAAGPANEGGADLFLDFIEKELKPLVATLAQLDPARQALYGHSYGGLCTLHALFTRPAMFQTWVAASPSIWYGERAILSGMDGFAKRLAALPAKPSLMLTVGELEQPAANGAVLEGREAIAARRRMVDEARELAGRLQAEQTLARVQFHLLAQENHGSAMFPAMARGLEFFLA</sequence>